<dbReference type="EMBL" id="CABHNA010000036">
    <property type="protein sequence ID" value="VUW99804.1"/>
    <property type="molecule type" value="Genomic_DNA"/>
</dbReference>
<gene>
    <name evidence="2" type="primary">epsF_3</name>
    <name evidence="2" type="ORF">RTSSTS7063_00737</name>
</gene>
<dbReference type="CDD" id="cd03812">
    <property type="entry name" value="GT4_CapH-like"/>
    <property type="match status" value="1"/>
</dbReference>
<protein>
    <submittedName>
        <fullName evidence="2">Glycosyltransferase EpsF</fullName>
        <ecNumber evidence="2">2.4.-.-</ecNumber>
    </submittedName>
</protein>
<dbReference type="InterPro" id="IPR028098">
    <property type="entry name" value="Glyco_trans_4-like_N"/>
</dbReference>
<keyword evidence="3" id="KW-1185">Reference proteome</keyword>
<keyword evidence="2" id="KW-0808">Transferase</keyword>
<dbReference type="InterPro" id="IPR050194">
    <property type="entry name" value="Glycosyltransferase_grp1"/>
</dbReference>
<dbReference type="AlphaFoldDB" id="A0A564SXD8"/>
<dbReference type="GO" id="GO:0016757">
    <property type="term" value="F:glycosyltransferase activity"/>
    <property type="evidence" value="ECO:0007669"/>
    <property type="project" value="UniProtKB-KW"/>
</dbReference>
<dbReference type="Pfam" id="PF13692">
    <property type="entry name" value="Glyco_trans_1_4"/>
    <property type="match status" value="1"/>
</dbReference>
<dbReference type="EC" id="2.4.-.-" evidence="2"/>
<organism evidence="2 3">
    <name type="scientific">[Ruminococcus] torques</name>
    <dbReference type="NCBI Taxonomy" id="33039"/>
    <lineage>
        <taxon>Bacteria</taxon>
        <taxon>Bacillati</taxon>
        <taxon>Bacillota</taxon>
        <taxon>Clostridia</taxon>
        <taxon>Lachnospirales</taxon>
        <taxon>Lachnospiraceae</taxon>
        <taxon>Mediterraneibacter</taxon>
    </lineage>
</organism>
<evidence type="ECO:0000259" key="1">
    <source>
        <dbReference type="Pfam" id="PF13439"/>
    </source>
</evidence>
<evidence type="ECO:0000313" key="3">
    <source>
        <dbReference type="Proteomes" id="UP000363661"/>
    </source>
</evidence>
<evidence type="ECO:0000313" key="2">
    <source>
        <dbReference type="EMBL" id="VUW99804.1"/>
    </source>
</evidence>
<dbReference type="Gene3D" id="3.40.50.2000">
    <property type="entry name" value="Glycogen Phosphorylase B"/>
    <property type="match status" value="2"/>
</dbReference>
<dbReference type="Proteomes" id="UP000363661">
    <property type="component" value="Unassembled WGS sequence"/>
</dbReference>
<dbReference type="PANTHER" id="PTHR45947:SF14">
    <property type="entry name" value="SLL1723 PROTEIN"/>
    <property type="match status" value="1"/>
</dbReference>
<sequence>MIKILVINTVRFKLNGISAVIKNYYRAMDKENIKMDFLAIDDPSEEYQFFFEENNLNCFVLYKKNIVDYFKGIIKLCRQEKYDIVHIHGNSANMAIELLAVTFGGVKVKITHSHNTATMHPCMHKMLWPLFVKLCTVRLACGEDAGKWLYRERKFTVLNNGIETNKYLFSDSVRSITRKELGVKENEILLGHIGNFIEQKNHTFLIDIFSEVHRTNPEFKLLLISDGMLMPTIKDKVHSLELDDAVVFLGKTMNVQNYLSAMDLFLLPSLHEGLPLVLVEAQASGLTCVVSDTVAREADLTETSWYLPISTVEPWSKVIRDKNYLGKNRNERSKQNIERIKEKGYDIEQNANLLHQIYIDSCEER</sequence>
<dbReference type="Pfam" id="PF13439">
    <property type="entry name" value="Glyco_transf_4"/>
    <property type="match status" value="1"/>
</dbReference>
<dbReference type="RefSeq" id="WP_144366576.1">
    <property type="nucleotide sequence ID" value="NZ_CABHNA010000036.1"/>
</dbReference>
<feature type="domain" description="Glycosyltransferase subfamily 4-like N-terminal" evidence="1">
    <location>
        <begin position="15"/>
        <end position="165"/>
    </location>
</feature>
<proteinExistence type="predicted"/>
<name>A0A564SXD8_9FIRM</name>
<reference evidence="2 3" key="1">
    <citation type="submission" date="2019-07" db="EMBL/GenBank/DDBJ databases">
        <authorList>
            <person name="Hibberd C M."/>
            <person name="Gehrig L. J."/>
            <person name="Chang H.-W."/>
            <person name="Venkatesh S."/>
        </authorList>
    </citation>
    <scope>NUCLEOTIDE SEQUENCE [LARGE SCALE GENOMIC DNA]</scope>
    <source>
        <strain evidence="2">Ruminococcus_torques_SSTS_Bg7063</strain>
    </source>
</reference>
<dbReference type="SUPFAM" id="SSF53756">
    <property type="entry name" value="UDP-Glycosyltransferase/glycogen phosphorylase"/>
    <property type="match status" value="1"/>
</dbReference>
<dbReference type="PANTHER" id="PTHR45947">
    <property type="entry name" value="SULFOQUINOVOSYL TRANSFERASE SQD2"/>
    <property type="match status" value="1"/>
</dbReference>
<keyword evidence="2" id="KW-0328">Glycosyltransferase</keyword>
<accession>A0A564SXD8</accession>